<evidence type="ECO:0000313" key="3">
    <source>
        <dbReference type="Proteomes" id="UP001169760"/>
    </source>
</evidence>
<dbReference type="GO" id="GO:0008168">
    <property type="term" value="F:methyltransferase activity"/>
    <property type="evidence" value="ECO:0007669"/>
    <property type="project" value="UniProtKB-KW"/>
</dbReference>
<keyword evidence="1" id="KW-0732">Signal</keyword>
<name>A0AAW7X2V8_9GAMM</name>
<keyword evidence="2" id="KW-0489">Methyltransferase</keyword>
<gene>
    <name evidence="2" type="ORF">Q4521_06450</name>
</gene>
<accession>A0AAW7X2V8</accession>
<proteinExistence type="predicted"/>
<dbReference type="PIRSF" id="PIRSF031679">
    <property type="entry name" value="Mtase_Alr7345_prd"/>
    <property type="match status" value="1"/>
</dbReference>
<dbReference type="Proteomes" id="UP001169760">
    <property type="component" value="Unassembled WGS sequence"/>
</dbReference>
<reference evidence="2" key="1">
    <citation type="submission" date="2023-07" db="EMBL/GenBank/DDBJ databases">
        <title>Genome content predicts the carbon catabolic preferences of heterotrophic bacteria.</title>
        <authorList>
            <person name="Gralka M."/>
        </authorList>
    </citation>
    <scope>NUCLEOTIDE SEQUENCE</scope>
    <source>
        <strain evidence="2">I3M17_2</strain>
    </source>
</reference>
<keyword evidence="2" id="KW-0808">Transferase</keyword>
<organism evidence="2 3">
    <name type="scientific">Saccharophagus degradans</name>
    <dbReference type="NCBI Taxonomy" id="86304"/>
    <lineage>
        <taxon>Bacteria</taxon>
        <taxon>Pseudomonadati</taxon>
        <taxon>Pseudomonadota</taxon>
        <taxon>Gammaproteobacteria</taxon>
        <taxon>Cellvibrionales</taxon>
        <taxon>Cellvibrionaceae</taxon>
        <taxon>Saccharophagus</taxon>
    </lineage>
</organism>
<dbReference type="GO" id="GO:0032259">
    <property type="term" value="P:methylation"/>
    <property type="evidence" value="ECO:0007669"/>
    <property type="project" value="UniProtKB-KW"/>
</dbReference>
<comment type="caution">
    <text evidence="2">The sequence shown here is derived from an EMBL/GenBank/DDBJ whole genome shotgun (WGS) entry which is preliminary data.</text>
</comment>
<sequence length="254" mass="27848">MKNVSSLLASAVFTTCMMASGAVFAADALQTKLSAAMADKSRPAGDVARDANRKPIETLAFFGLKDNMTVVEIMPGGGWYTRLLAPTLKEKGKLYVAYTNPKYMGDLLEQPAFAEVGKLGEKASFTHVAGPVFNLGNAQLDVKNADMVLTFRNYHNLDAAGRKAMNEAAYNALKVGGVYGVVDHTRRHMEQDNAENGRRFDPVLAIKEIQDAGFMLVDISELHYQPTDALDKEVGHDSVKGKTDRWTLKFIKKK</sequence>
<protein>
    <submittedName>
        <fullName evidence="2">Methyltransferase</fullName>
    </submittedName>
</protein>
<feature type="chain" id="PRO_5043353253" evidence="1">
    <location>
        <begin position="26"/>
        <end position="254"/>
    </location>
</feature>
<evidence type="ECO:0000256" key="1">
    <source>
        <dbReference type="SAM" id="SignalP"/>
    </source>
</evidence>
<dbReference type="EMBL" id="JAUOPB010000004">
    <property type="protein sequence ID" value="MDO6422106.1"/>
    <property type="molecule type" value="Genomic_DNA"/>
</dbReference>
<feature type="signal peptide" evidence="1">
    <location>
        <begin position="1"/>
        <end position="25"/>
    </location>
</feature>
<evidence type="ECO:0000313" key="2">
    <source>
        <dbReference type="EMBL" id="MDO6422106.1"/>
    </source>
</evidence>
<dbReference type="InterPro" id="IPR016980">
    <property type="entry name" value="S-AdoMet-dep_MeTrfase_Alr7345"/>
</dbReference>
<dbReference type="RefSeq" id="WP_216062543.1">
    <property type="nucleotide sequence ID" value="NZ_JAHKPP010000002.1"/>
</dbReference>
<dbReference type="AlphaFoldDB" id="A0AAW7X2V8"/>